<dbReference type="AlphaFoldDB" id="A0A146LHC5"/>
<organism evidence="2">
    <name type="scientific">Lygus hesperus</name>
    <name type="common">Western plant bug</name>
    <dbReference type="NCBI Taxonomy" id="30085"/>
    <lineage>
        <taxon>Eukaryota</taxon>
        <taxon>Metazoa</taxon>
        <taxon>Ecdysozoa</taxon>
        <taxon>Arthropoda</taxon>
        <taxon>Hexapoda</taxon>
        <taxon>Insecta</taxon>
        <taxon>Pterygota</taxon>
        <taxon>Neoptera</taxon>
        <taxon>Paraneoptera</taxon>
        <taxon>Hemiptera</taxon>
        <taxon>Heteroptera</taxon>
        <taxon>Panheteroptera</taxon>
        <taxon>Cimicomorpha</taxon>
        <taxon>Miridae</taxon>
        <taxon>Mirini</taxon>
        <taxon>Lygus</taxon>
    </lineage>
</organism>
<dbReference type="GO" id="GO:0003723">
    <property type="term" value="F:RNA binding"/>
    <property type="evidence" value="ECO:0007669"/>
    <property type="project" value="TreeGrafter"/>
</dbReference>
<dbReference type="InterPro" id="IPR051742">
    <property type="entry name" value="Ribosome_Assembly_uL10"/>
</dbReference>
<name>A0A146LHC5_LYGHE</name>
<dbReference type="InterPro" id="IPR043141">
    <property type="entry name" value="Ribosomal_uL10-like_sf"/>
</dbReference>
<evidence type="ECO:0000256" key="1">
    <source>
        <dbReference type="ARBA" id="ARBA00008889"/>
    </source>
</evidence>
<dbReference type="GO" id="GO:0005730">
    <property type="term" value="C:nucleolus"/>
    <property type="evidence" value="ECO:0007669"/>
    <property type="project" value="TreeGrafter"/>
</dbReference>
<dbReference type="InterPro" id="IPR043164">
    <property type="entry name" value="Ribosomal_uL10-like_insert_sf"/>
</dbReference>
<dbReference type="EMBL" id="GDHC01011700">
    <property type="protein sequence ID" value="JAQ06929.1"/>
    <property type="molecule type" value="Transcribed_RNA"/>
</dbReference>
<dbReference type="Gene3D" id="3.30.70.1730">
    <property type="match status" value="1"/>
</dbReference>
<dbReference type="PANTHER" id="PTHR45841">
    <property type="entry name" value="MRNA TURNOVER PROTEIN 4 MRTO4"/>
    <property type="match status" value="1"/>
</dbReference>
<dbReference type="GO" id="GO:0042273">
    <property type="term" value="P:ribosomal large subunit biogenesis"/>
    <property type="evidence" value="ECO:0007669"/>
    <property type="project" value="TreeGrafter"/>
</dbReference>
<sequence>MGKNKVMAHALGADESSEVCSGVHILSPYIVGKDVGLLFTNRNQQSVVDFFSQFAEANFARSGFVSNRTFVVSKGVLDVSFAMEPHLRDLGMNVTLRGTYSVLVHRIATGICVVCCSPHTSGTALLFMYGRYP</sequence>
<dbReference type="Gene3D" id="3.90.105.20">
    <property type="match status" value="1"/>
</dbReference>
<dbReference type="GO" id="GO:0000956">
    <property type="term" value="P:nuclear-transcribed mRNA catabolic process"/>
    <property type="evidence" value="ECO:0007669"/>
    <property type="project" value="TreeGrafter"/>
</dbReference>
<protein>
    <submittedName>
        <fullName evidence="2">mRNA turnover protein 4</fullName>
    </submittedName>
</protein>
<accession>A0A146LHC5</accession>
<dbReference type="Pfam" id="PF00466">
    <property type="entry name" value="Ribosomal_L10"/>
    <property type="match status" value="1"/>
</dbReference>
<dbReference type="GO" id="GO:0006364">
    <property type="term" value="P:rRNA processing"/>
    <property type="evidence" value="ECO:0007669"/>
    <property type="project" value="TreeGrafter"/>
</dbReference>
<evidence type="ECO:0000313" key="2">
    <source>
        <dbReference type="EMBL" id="JAQ06929.1"/>
    </source>
</evidence>
<comment type="similarity">
    <text evidence="1">Belongs to the universal ribosomal protein uL10 family.</text>
</comment>
<reference evidence="2" key="1">
    <citation type="journal article" date="2016" name="Gigascience">
        <title>De novo construction of an expanded transcriptome assembly for the western tarnished plant bug, Lygus hesperus.</title>
        <authorList>
            <person name="Tassone E.E."/>
            <person name="Geib S.M."/>
            <person name="Hall B."/>
            <person name="Fabrick J.A."/>
            <person name="Brent C.S."/>
            <person name="Hull J.J."/>
        </authorList>
    </citation>
    <scope>NUCLEOTIDE SEQUENCE</scope>
</reference>
<gene>
    <name evidence="2" type="primary">mrt4</name>
    <name evidence="2" type="ORF">g.36687</name>
</gene>
<dbReference type="GO" id="GO:0030687">
    <property type="term" value="C:preribosome, large subunit precursor"/>
    <property type="evidence" value="ECO:0007669"/>
    <property type="project" value="TreeGrafter"/>
</dbReference>
<proteinExistence type="inferred from homology"/>
<dbReference type="PANTHER" id="PTHR45841:SF1">
    <property type="entry name" value="MRNA TURNOVER PROTEIN 4 HOMOLOG"/>
    <property type="match status" value="1"/>
</dbReference>
<dbReference type="InterPro" id="IPR001790">
    <property type="entry name" value="Ribosomal_uL10"/>
</dbReference>